<comment type="caution">
    <text evidence="1">The sequence shown here is derived from an EMBL/GenBank/DDBJ whole genome shotgun (WGS) entry which is preliminary data.</text>
</comment>
<keyword evidence="2" id="KW-1185">Reference proteome</keyword>
<name>A0A840S1S8_9BURK</name>
<dbReference type="RefSeq" id="WP_138858089.1">
    <property type="nucleotide sequence ID" value="NZ_CP040709.1"/>
</dbReference>
<proteinExistence type="predicted"/>
<dbReference type="EMBL" id="JACHHO010000001">
    <property type="protein sequence ID" value="MBB5202814.1"/>
    <property type="molecule type" value="Genomic_DNA"/>
</dbReference>
<protein>
    <submittedName>
        <fullName evidence="1">Uncharacterized protein</fullName>
    </submittedName>
</protein>
<dbReference type="AlphaFoldDB" id="A0A840S1S8"/>
<dbReference type="Proteomes" id="UP000554837">
    <property type="component" value="Unassembled WGS sequence"/>
</dbReference>
<evidence type="ECO:0000313" key="2">
    <source>
        <dbReference type="Proteomes" id="UP000554837"/>
    </source>
</evidence>
<sequence>MSDFLNFDDTYTKTALVLGVTATNFKTDDGKQIDQAKVTIYAELSGEMAVGGTGTQLLWGTSANAINLKNSGKQFPAMVELKVRKGARGLGKEAEEIVEFKYLQAARVVPVEPAKRAA</sequence>
<reference evidence="1 2" key="1">
    <citation type="submission" date="2020-08" db="EMBL/GenBank/DDBJ databases">
        <title>Genomic Encyclopedia of Type Strains, Phase IV (KMG-IV): sequencing the most valuable type-strain genomes for metagenomic binning, comparative biology and taxonomic classification.</title>
        <authorList>
            <person name="Goeker M."/>
        </authorList>
    </citation>
    <scope>NUCLEOTIDE SEQUENCE [LARGE SCALE GENOMIC DNA]</scope>
    <source>
        <strain evidence="1 2">DSM 23958</strain>
    </source>
</reference>
<organism evidence="1 2">
    <name type="scientific">Inhella inkyongensis</name>
    <dbReference type="NCBI Taxonomy" id="392593"/>
    <lineage>
        <taxon>Bacteria</taxon>
        <taxon>Pseudomonadati</taxon>
        <taxon>Pseudomonadota</taxon>
        <taxon>Betaproteobacteria</taxon>
        <taxon>Burkholderiales</taxon>
        <taxon>Sphaerotilaceae</taxon>
        <taxon>Inhella</taxon>
    </lineage>
</organism>
<gene>
    <name evidence="1" type="ORF">HNQ51_000107</name>
</gene>
<accession>A0A840S1S8</accession>
<evidence type="ECO:0000313" key="1">
    <source>
        <dbReference type="EMBL" id="MBB5202814.1"/>
    </source>
</evidence>